<feature type="compositionally biased region" description="Acidic residues" evidence="8">
    <location>
        <begin position="331"/>
        <end position="395"/>
    </location>
</feature>
<dbReference type="Proteomes" id="UP000001064">
    <property type="component" value="Unassembled WGS sequence"/>
</dbReference>
<comment type="function">
    <text evidence="7">Involved in nucleolar processing of pre-18S ribosomal RNA.</text>
</comment>
<keyword evidence="2 7" id="KW-0690">Ribosome biogenesis</keyword>
<proteinExistence type="inferred from homology"/>
<dbReference type="STRING" id="5786.F0Z893"/>
<dbReference type="FunCoup" id="F0Z893">
    <property type="interactions" value="229"/>
</dbReference>
<feature type="region of interest" description="Disordered" evidence="8">
    <location>
        <begin position="111"/>
        <end position="401"/>
    </location>
</feature>
<dbReference type="KEGG" id="dpp:DICPUDRAFT_147339"/>
<dbReference type="GO" id="GO:0034457">
    <property type="term" value="C:Mpp10 complex"/>
    <property type="evidence" value="ECO:0000318"/>
    <property type="project" value="GO_Central"/>
</dbReference>
<dbReference type="PANTHER" id="PTHR17039:SF0">
    <property type="entry name" value="U3 SMALL NUCLEOLAR RIBONUCLEOPROTEIN PROTEIN MPP10"/>
    <property type="match status" value="1"/>
</dbReference>
<feature type="region of interest" description="Disordered" evidence="8">
    <location>
        <begin position="598"/>
        <end position="617"/>
    </location>
</feature>
<evidence type="ECO:0000256" key="7">
    <source>
        <dbReference type="PIRNR" id="PIRNR017300"/>
    </source>
</evidence>
<dbReference type="OMA" id="HFAEDFG"/>
<feature type="compositionally biased region" description="Acidic residues" evidence="8">
    <location>
        <begin position="258"/>
        <end position="290"/>
    </location>
</feature>
<dbReference type="RefSeq" id="XP_003283642.1">
    <property type="nucleotide sequence ID" value="XM_003283594.1"/>
</dbReference>
<evidence type="ECO:0000256" key="6">
    <source>
        <dbReference type="ARBA" id="ARBA00029455"/>
    </source>
</evidence>
<comment type="similarity">
    <text evidence="6 7">Belongs to the MPP10 family.</text>
</comment>
<organism evidence="9 10">
    <name type="scientific">Dictyostelium purpureum</name>
    <name type="common">Slime mold</name>
    <dbReference type="NCBI Taxonomy" id="5786"/>
    <lineage>
        <taxon>Eukaryota</taxon>
        <taxon>Amoebozoa</taxon>
        <taxon>Evosea</taxon>
        <taxon>Eumycetozoa</taxon>
        <taxon>Dictyostelia</taxon>
        <taxon>Dictyosteliales</taxon>
        <taxon>Dictyosteliaceae</taxon>
        <taxon>Dictyostelium</taxon>
    </lineage>
</organism>
<dbReference type="PANTHER" id="PTHR17039">
    <property type="entry name" value="U3 SMALL NUCLEOLAR RIBONUCLEOPROTEIN PROTEIN MPP10"/>
    <property type="match status" value="1"/>
</dbReference>
<feature type="compositionally biased region" description="Basic and acidic residues" evidence="8">
    <location>
        <begin position="320"/>
        <end position="330"/>
    </location>
</feature>
<evidence type="ECO:0000256" key="8">
    <source>
        <dbReference type="SAM" id="MobiDB-lite"/>
    </source>
</evidence>
<evidence type="ECO:0000256" key="2">
    <source>
        <dbReference type="ARBA" id="ARBA00022517"/>
    </source>
</evidence>
<comment type="subcellular location">
    <subcellularLocation>
        <location evidence="1 7">Nucleus</location>
        <location evidence="1 7">Nucleolus</location>
    </subcellularLocation>
</comment>
<feature type="region of interest" description="Disordered" evidence="8">
    <location>
        <begin position="623"/>
        <end position="645"/>
    </location>
</feature>
<keyword evidence="5 7" id="KW-0687">Ribonucleoprotein</keyword>
<dbReference type="PIRSF" id="PIRSF017300">
    <property type="entry name" value="snoRNP_Mpp10"/>
    <property type="match status" value="1"/>
</dbReference>
<keyword evidence="3 7" id="KW-0698">rRNA processing</keyword>
<evidence type="ECO:0000313" key="9">
    <source>
        <dbReference type="EMBL" id="EGC39891.1"/>
    </source>
</evidence>
<feature type="compositionally biased region" description="Basic and acidic residues" evidence="8">
    <location>
        <begin position="623"/>
        <end position="640"/>
    </location>
</feature>
<dbReference type="Pfam" id="PF04006">
    <property type="entry name" value="Mpp10"/>
    <property type="match status" value="1"/>
</dbReference>
<dbReference type="eggNOG" id="KOG2600">
    <property type="taxonomic scope" value="Eukaryota"/>
</dbReference>
<evidence type="ECO:0000256" key="3">
    <source>
        <dbReference type="ARBA" id="ARBA00022552"/>
    </source>
</evidence>
<dbReference type="VEuPathDB" id="AmoebaDB:DICPUDRAFT_147339"/>
<name>F0Z893_DICPU</name>
<dbReference type="GeneID" id="10509547"/>
<dbReference type="AlphaFoldDB" id="F0Z893"/>
<feature type="compositionally biased region" description="Acidic residues" evidence="8">
    <location>
        <begin position="123"/>
        <end position="200"/>
    </location>
</feature>
<dbReference type="InParanoid" id="F0Z893"/>
<dbReference type="GO" id="GO:0032040">
    <property type="term" value="C:small-subunit processome"/>
    <property type="evidence" value="ECO:0000318"/>
    <property type="project" value="GO_Central"/>
</dbReference>
<dbReference type="GO" id="GO:0006364">
    <property type="term" value="P:rRNA processing"/>
    <property type="evidence" value="ECO:0007669"/>
    <property type="project" value="UniProtKB-KW"/>
</dbReference>
<dbReference type="EMBL" id="GL870950">
    <property type="protein sequence ID" value="EGC39891.1"/>
    <property type="molecule type" value="Genomic_DNA"/>
</dbReference>
<feature type="compositionally biased region" description="Basic and acidic residues" evidence="8">
    <location>
        <begin position="233"/>
        <end position="243"/>
    </location>
</feature>
<reference evidence="10" key="1">
    <citation type="journal article" date="2011" name="Genome Biol.">
        <title>Comparative genomics of the social amoebae Dictyostelium discoideum and Dictyostelium purpureum.</title>
        <authorList>
            <consortium name="US DOE Joint Genome Institute (JGI-PGF)"/>
            <person name="Sucgang R."/>
            <person name="Kuo A."/>
            <person name="Tian X."/>
            <person name="Salerno W."/>
            <person name="Parikh A."/>
            <person name="Feasley C.L."/>
            <person name="Dalin E."/>
            <person name="Tu H."/>
            <person name="Huang E."/>
            <person name="Barry K."/>
            <person name="Lindquist E."/>
            <person name="Shapiro H."/>
            <person name="Bruce D."/>
            <person name="Schmutz J."/>
            <person name="Salamov A."/>
            <person name="Fey P."/>
            <person name="Gaudet P."/>
            <person name="Anjard C."/>
            <person name="Babu M.M."/>
            <person name="Basu S."/>
            <person name="Bushmanova Y."/>
            <person name="van der Wel H."/>
            <person name="Katoh-Kurasawa M."/>
            <person name="Dinh C."/>
            <person name="Coutinho P.M."/>
            <person name="Saito T."/>
            <person name="Elias M."/>
            <person name="Schaap P."/>
            <person name="Kay R.R."/>
            <person name="Henrissat B."/>
            <person name="Eichinger L."/>
            <person name="Rivero F."/>
            <person name="Putnam N.H."/>
            <person name="West C.M."/>
            <person name="Loomis W.F."/>
            <person name="Chisholm R.L."/>
            <person name="Shaulsky G."/>
            <person name="Strassmann J.E."/>
            <person name="Queller D.C."/>
            <person name="Kuspa A."/>
            <person name="Grigoriev I.V."/>
        </authorList>
    </citation>
    <scope>NUCLEOTIDE SEQUENCE [LARGE SCALE GENOMIC DNA]</scope>
    <source>
        <strain evidence="10">QSDP1</strain>
    </source>
</reference>
<feature type="compositionally biased region" description="Basic and acidic residues" evidence="8">
    <location>
        <begin position="291"/>
        <end position="300"/>
    </location>
</feature>
<keyword evidence="10" id="KW-1185">Reference proteome</keyword>
<dbReference type="InterPro" id="IPR012173">
    <property type="entry name" value="Mpp10"/>
</dbReference>
<evidence type="ECO:0000256" key="1">
    <source>
        <dbReference type="ARBA" id="ARBA00004604"/>
    </source>
</evidence>
<gene>
    <name evidence="9" type="ORF">DICPUDRAFT_147339</name>
</gene>
<feature type="compositionally biased region" description="Low complexity" evidence="8">
    <location>
        <begin position="204"/>
        <end position="222"/>
    </location>
</feature>
<feature type="region of interest" description="Disordered" evidence="8">
    <location>
        <begin position="687"/>
        <end position="719"/>
    </location>
</feature>
<feature type="compositionally biased region" description="Basic and acidic residues" evidence="8">
    <location>
        <begin position="598"/>
        <end position="615"/>
    </location>
</feature>
<dbReference type="GO" id="GO:0005732">
    <property type="term" value="C:sno(s)RNA-containing ribonucleoprotein complex"/>
    <property type="evidence" value="ECO:0007669"/>
    <property type="project" value="UniProtKB-UniRule"/>
</dbReference>
<protein>
    <recommendedName>
        <fullName evidence="7">U3 small nucleolar ribonucleoprotein protein MPP10</fullName>
    </recommendedName>
</protein>
<evidence type="ECO:0000256" key="5">
    <source>
        <dbReference type="ARBA" id="ARBA00023274"/>
    </source>
</evidence>
<dbReference type="OrthoDB" id="445326at2759"/>
<evidence type="ECO:0000313" key="10">
    <source>
        <dbReference type="Proteomes" id="UP000001064"/>
    </source>
</evidence>
<accession>F0Z893</accession>
<keyword evidence="4 7" id="KW-0539">Nucleus</keyword>
<sequence>MEIKKDKNVLNKVNGFMDKVYDTPEIFVGSTNKVKDSMTDIMSNLYQLAKKNETIVTETETDALESLVTKDFDSEQIWAQIQLYNDPVLSELESKINGFVKSKENIEILSQSNKKSNKRSIQYDEDLEDDYQDSELDTDEGLDGEEDLDGDEDLEDDEDLQDDENLDDDDDDLQDDEDLEDEDEDAQDLEEEDSLDEGIDSDSTKSSKSSKSSKSTKSITKNNNKKNNNKNIDFFDAKEMEKFLDDEDDNEYQRREDEDKDDEDDFEGDSEEEDGGLDLPDAELDDEERELDALLDKYMEQNEMEQGESSNKKSNKKNKAKDVADMKFDDFFADPDEQDEDNEDDFGLDHEDEEEEYQDDEDEEQDQLSAEEDGEEVDEKVESEPEEATLPEEELSAFQKKASRIQERIKKLEQENLKKKDWTMIGETSAKERPSDSLLGESLDYEHTQRAAPNVTEETNKSIEDIIKKRILEKNFDDVIRKTEKEFKDNYKKKVEISDEKSQEGLGDIYEKTYMKQVLGVEETDELKQKHIKIFELFNKLCYKLDSLTNFQYTPKMIKNKELNITTASAVTMEEKVPVATSTSTMIAPEEVYFKKNADEKGDSEKTKEDRVKERKQIKKTWKNEKEEKEAEERHKEKVDPNYAKRNTVAKDIAHLKQAKNVTIVDTSKSQVKSGDTRSGAFFKTIQTSEENRKKGIEDPNSLKSKKKQKFDALSFKTI</sequence>
<evidence type="ECO:0000256" key="4">
    <source>
        <dbReference type="ARBA" id="ARBA00023242"/>
    </source>
</evidence>